<evidence type="ECO:0000259" key="5">
    <source>
        <dbReference type="Pfam" id="PF16363"/>
    </source>
</evidence>
<dbReference type="Gene3D" id="3.90.25.10">
    <property type="entry name" value="UDP-galactose 4-epimerase, domain 1"/>
    <property type="match status" value="1"/>
</dbReference>
<comment type="similarity">
    <text evidence="2">Belongs to the NAD(P)-dependent epimerase/dehydratase family. GDP-mannose 4,6-dehydratase subfamily.</text>
</comment>
<protein>
    <recommendedName>
        <fullName evidence="3">GDP-mannose 4,6-dehydratase</fullName>
        <ecNumber evidence="3">4.2.1.47</ecNumber>
    </recommendedName>
</protein>
<dbReference type="EMBL" id="JBBLXS010001561">
    <property type="protein sequence ID" value="MEK0189729.1"/>
    <property type="molecule type" value="Genomic_DNA"/>
</dbReference>
<dbReference type="PANTHER" id="PTHR43715:SF1">
    <property type="entry name" value="GDP-MANNOSE 4,6 DEHYDRATASE"/>
    <property type="match status" value="1"/>
</dbReference>
<dbReference type="RefSeq" id="WP_340542829.1">
    <property type="nucleotide sequence ID" value="NZ_JBBLXS010001561.1"/>
</dbReference>
<gene>
    <name evidence="6" type="ORF">WMG39_33525</name>
</gene>
<name>A0ABU8YZ86_9CYAN</name>
<dbReference type="Proteomes" id="UP001384579">
    <property type="component" value="Unassembled WGS sequence"/>
</dbReference>
<comment type="cofactor">
    <cofactor evidence="1">
        <name>NADP(+)</name>
        <dbReference type="ChEBI" id="CHEBI:58349"/>
    </cofactor>
</comment>
<comment type="caution">
    <text evidence="6">The sequence shown here is derived from an EMBL/GenBank/DDBJ whole genome shotgun (WGS) entry which is preliminary data.</text>
</comment>
<dbReference type="Gene3D" id="3.40.50.720">
    <property type="entry name" value="NAD(P)-binding Rossmann-like Domain"/>
    <property type="match status" value="1"/>
</dbReference>
<dbReference type="Pfam" id="PF16363">
    <property type="entry name" value="GDP_Man_Dehyd"/>
    <property type="match status" value="1"/>
</dbReference>
<evidence type="ECO:0000313" key="6">
    <source>
        <dbReference type="EMBL" id="MEK0189729.1"/>
    </source>
</evidence>
<feature type="domain" description="NAD(P)-binding" evidence="5">
    <location>
        <begin position="1"/>
        <end position="78"/>
    </location>
</feature>
<feature type="non-terminal residue" evidence="6">
    <location>
        <position position="1"/>
    </location>
</feature>
<dbReference type="SUPFAM" id="SSF51735">
    <property type="entry name" value="NAD(P)-binding Rossmann-fold domains"/>
    <property type="match status" value="1"/>
</dbReference>
<proteinExistence type="inferred from homology"/>
<evidence type="ECO:0000256" key="4">
    <source>
        <dbReference type="ARBA" id="ARBA00023239"/>
    </source>
</evidence>
<reference evidence="6 7" key="1">
    <citation type="journal article" date="2020" name="Harmful Algae">
        <title>Molecular and morphological characterization of a novel dihydroanatoxin-a producing Microcoleus species (cyanobacteria) from the Russian River, California, USA.</title>
        <authorList>
            <person name="Conklin K.Y."/>
            <person name="Stancheva R."/>
            <person name="Otten T.G."/>
            <person name="Fadness R."/>
            <person name="Boyer G.L."/>
            <person name="Read B."/>
            <person name="Zhang X."/>
            <person name="Sheath R.G."/>
        </authorList>
    </citation>
    <scope>NUCLEOTIDE SEQUENCE [LARGE SCALE GENOMIC DNA]</scope>
    <source>
        <strain evidence="6 7">PTRS2</strain>
    </source>
</reference>
<dbReference type="PANTHER" id="PTHR43715">
    <property type="entry name" value="GDP-MANNOSE 4,6-DEHYDRATASE"/>
    <property type="match status" value="1"/>
</dbReference>
<dbReference type="InterPro" id="IPR036291">
    <property type="entry name" value="NAD(P)-bd_dom_sf"/>
</dbReference>
<accession>A0ABU8YZ86</accession>
<sequence length="98" mass="11403">QQEKPDDYVIATNETHSIKEFLHLAFTYANLNWEDYVEFDRRYLRPAEVELLIGDSTKARTKLNWEPSVTFEQLVHLMVDADIKALDQQVRGSGNGFD</sequence>
<evidence type="ECO:0000256" key="2">
    <source>
        <dbReference type="ARBA" id="ARBA00009263"/>
    </source>
</evidence>
<dbReference type="InterPro" id="IPR016040">
    <property type="entry name" value="NAD(P)-bd_dom"/>
</dbReference>
<organism evidence="6 7">
    <name type="scientific">Microcoleus anatoxicus PTRS2</name>
    <dbReference type="NCBI Taxonomy" id="2705321"/>
    <lineage>
        <taxon>Bacteria</taxon>
        <taxon>Bacillati</taxon>
        <taxon>Cyanobacteriota</taxon>
        <taxon>Cyanophyceae</taxon>
        <taxon>Oscillatoriophycideae</taxon>
        <taxon>Oscillatoriales</taxon>
        <taxon>Microcoleaceae</taxon>
        <taxon>Microcoleus</taxon>
        <taxon>Microcoleus anatoxicus</taxon>
    </lineage>
</organism>
<evidence type="ECO:0000256" key="3">
    <source>
        <dbReference type="ARBA" id="ARBA00011989"/>
    </source>
</evidence>
<dbReference type="EC" id="4.2.1.47" evidence="3"/>
<evidence type="ECO:0000256" key="1">
    <source>
        <dbReference type="ARBA" id="ARBA00001937"/>
    </source>
</evidence>
<keyword evidence="4 6" id="KW-0456">Lyase</keyword>
<evidence type="ECO:0000313" key="7">
    <source>
        <dbReference type="Proteomes" id="UP001384579"/>
    </source>
</evidence>
<dbReference type="GO" id="GO:0008446">
    <property type="term" value="F:GDP-mannose 4,6-dehydratase activity"/>
    <property type="evidence" value="ECO:0007669"/>
    <property type="project" value="UniProtKB-EC"/>
</dbReference>
<dbReference type="InterPro" id="IPR006368">
    <property type="entry name" value="GDP_Man_deHydtase"/>
</dbReference>
<keyword evidence="7" id="KW-1185">Reference proteome</keyword>